<keyword evidence="4 7" id="KW-0489">Methyltransferase</keyword>
<organism evidence="8 9">
    <name type="scientific">Kroppenstedtia eburnea</name>
    <dbReference type="NCBI Taxonomy" id="714067"/>
    <lineage>
        <taxon>Bacteria</taxon>
        <taxon>Bacillati</taxon>
        <taxon>Bacillota</taxon>
        <taxon>Bacilli</taxon>
        <taxon>Bacillales</taxon>
        <taxon>Thermoactinomycetaceae</taxon>
        <taxon>Kroppenstedtia</taxon>
    </lineage>
</organism>
<dbReference type="SUPFAM" id="SSF81799">
    <property type="entry name" value="Putative methyltransferase TM0872, insert domain"/>
    <property type="match status" value="1"/>
</dbReference>
<keyword evidence="2 7" id="KW-0963">Cytoplasm</keyword>
<keyword evidence="5 7" id="KW-0808">Transferase</keyword>
<dbReference type="RefSeq" id="WP_076523355.1">
    <property type="nucleotide sequence ID" value="NZ_CP048103.1"/>
</dbReference>
<accession>A0A1N7J570</accession>
<dbReference type="NCBIfam" id="TIGR00006">
    <property type="entry name" value="16S rRNA (cytosine(1402)-N(4))-methyltransferase RsmH"/>
    <property type="match status" value="1"/>
</dbReference>
<dbReference type="InterPro" id="IPR023397">
    <property type="entry name" value="SAM-dep_MeTrfase_MraW_recog"/>
</dbReference>
<dbReference type="Gene3D" id="1.10.150.170">
    <property type="entry name" value="Putative methyltransferase TM0872, insert domain"/>
    <property type="match status" value="1"/>
</dbReference>
<dbReference type="Pfam" id="PF01795">
    <property type="entry name" value="Methyltransf_5"/>
    <property type="match status" value="1"/>
</dbReference>
<dbReference type="FunFam" id="1.10.150.170:FF:000001">
    <property type="entry name" value="Ribosomal RNA small subunit methyltransferase H"/>
    <property type="match status" value="1"/>
</dbReference>
<dbReference type="PANTHER" id="PTHR11265">
    <property type="entry name" value="S-ADENOSYL-METHYLTRANSFERASE MRAW"/>
    <property type="match status" value="1"/>
</dbReference>
<evidence type="ECO:0000256" key="7">
    <source>
        <dbReference type="HAMAP-Rule" id="MF_01007"/>
    </source>
</evidence>
<dbReference type="EMBL" id="FTOD01000001">
    <property type="protein sequence ID" value="SIS44397.1"/>
    <property type="molecule type" value="Genomic_DNA"/>
</dbReference>
<dbReference type="GO" id="GO:0005737">
    <property type="term" value="C:cytoplasm"/>
    <property type="evidence" value="ECO:0007669"/>
    <property type="project" value="UniProtKB-SubCell"/>
</dbReference>
<dbReference type="InterPro" id="IPR002903">
    <property type="entry name" value="RsmH"/>
</dbReference>
<evidence type="ECO:0000313" key="9">
    <source>
        <dbReference type="Proteomes" id="UP000186795"/>
    </source>
</evidence>
<proteinExistence type="inferred from homology"/>
<comment type="function">
    <text evidence="7">Specifically methylates the N4 position of cytidine in position 1402 (C1402) of 16S rRNA.</text>
</comment>
<feature type="binding site" evidence="7">
    <location>
        <begin position="32"/>
        <end position="34"/>
    </location>
    <ligand>
        <name>S-adenosyl-L-methionine</name>
        <dbReference type="ChEBI" id="CHEBI:59789"/>
    </ligand>
</feature>
<evidence type="ECO:0000256" key="4">
    <source>
        <dbReference type="ARBA" id="ARBA00022603"/>
    </source>
</evidence>
<dbReference type="PANTHER" id="PTHR11265:SF0">
    <property type="entry name" value="12S RRNA N4-METHYLCYTIDINE METHYLTRANSFERASE"/>
    <property type="match status" value="1"/>
</dbReference>
<evidence type="ECO:0000256" key="3">
    <source>
        <dbReference type="ARBA" id="ARBA00022552"/>
    </source>
</evidence>
<feature type="binding site" evidence="7">
    <location>
        <position position="52"/>
    </location>
    <ligand>
        <name>S-adenosyl-L-methionine</name>
        <dbReference type="ChEBI" id="CHEBI:59789"/>
    </ligand>
</feature>
<evidence type="ECO:0000256" key="2">
    <source>
        <dbReference type="ARBA" id="ARBA00022490"/>
    </source>
</evidence>
<dbReference type="GO" id="GO:0071424">
    <property type="term" value="F:rRNA (cytosine-N4-)-methyltransferase activity"/>
    <property type="evidence" value="ECO:0007669"/>
    <property type="project" value="UniProtKB-UniRule"/>
</dbReference>
<evidence type="ECO:0000313" key="8">
    <source>
        <dbReference type="EMBL" id="SIS44397.1"/>
    </source>
</evidence>
<feature type="binding site" evidence="7">
    <location>
        <position position="107"/>
    </location>
    <ligand>
        <name>S-adenosyl-L-methionine</name>
        <dbReference type="ChEBI" id="CHEBI:59789"/>
    </ligand>
</feature>
<keyword evidence="3 7" id="KW-0698">rRNA processing</keyword>
<dbReference type="OrthoDB" id="9806637at2"/>
<comment type="subcellular location">
    <subcellularLocation>
        <location evidence="7">Cytoplasm</location>
    </subcellularLocation>
</comment>
<feature type="binding site" evidence="7">
    <location>
        <position position="100"/>
    </location>
    <ligand>
        <name>S-adenosyl-L-methionine</name>
        <dbReference type="ChEBI" id="CHEBI:59789"/>
    </ligand>
</feature>
<sequence>MFRHETVMREEAVDGLLVRPGGIYVDCTLGGAGHSLLIAERLGKEGILIGLDQDDRALQAASDRLKGADCQVHLIKSNFRRLEEVLGRLGLDRVDGVLFDIGVSSPQLDEGERGFSYQHDAPLDMRMDPDGELTARDVVNDWSEEEIAHILFRYGEEKFSRRIARKIVETRSQYPIETTGELAAVIKEGIPAPARRKGPHPARRSFQAIRIAVNDELNAFEEGLEQAVRSLNSGGRVSVITFHSLEDRICKRFFQEKARGCICPPDFPVCTCGKTPELRIITKKSLQPSAAETGRNPRARSARLRIAEKCEEGQRER</sequence>
<keyword evidence="6 7" id="KW-0949">S-adenosyl-L-methionine</keyword>
<dbReference type="HAMAP" id="MF_01007">
    <property type="entry name" value="16SrRNA_methyltr_H"/>
    <property type="match status" value="1"/>
</dbReference>
<protein>
    <recommendedName>
        <fullName evidence="7">Ribosomal RNA small subunit methyltransferase H</fullName>
        <ecNumber evidence="7">2.1.1.199</ecNumber>
    </recommendedName>
    <alternativeName>
        <fullName evidence="7">16S rRNA m(4)C1402 methyltransferase</fullName>
    </alternativeName>
    <alternativeName>
        <fullName evidence="7">rRNA (cytosine-N(4)-)-methyltransferase RsmH</fullName>
    </alternativeName>
</protein>
<name>A0A1N7J570_9BACL</name>
<dbReference type="PIRSF" id="PIRSF004486">
    <property type="entry name" value="MraW"/>
    <property type="match status" value="1"/>
</dbReference>
<keyword evidence="9" id="KW-1185">Reference proteome</keyword>
<comment type="catalytic activity">
    <reaction evidence="7">
        <text>cytidine(1402) in 16S rRNA + S-adenosyl-L-methionine = N(4)-methylcytidine(1402) in 16S rRNA + S-adenosyl-L-homocysteine + H(+)</text>
        <dbReference type="Rhea" id="RHEA:42928"/>
        <dbReference type="Rhea" id="RHEA-COMP:10286"/>
        <dbReference type="Rhea" id="RHEA-COMP:10287"/>
        <dbReference type="ChEBI" id="CHEBI:15378"/>
        <dbReference type="ChEBI" id="CHEBI:57856"/>
        <dbReference type="ChEBI" id="CHEBI:59789"/>
        <dbReference type="ChEBI" id="CHEBI:74506"/>
        <dbReference type="ChEBI" id="CHEBI:82748"/>
        <dbReference type="EC" id="2.1.1.199"/>
    </reaction>
</comment>
<evidence type="ECO:0000256" key="1">
    <source>
        <dbReference type="ARBA" id="ARBA00010396"/>
    </source>
</evidence>
<dbReference type="InterPro" id="IPR029063">
    <property type="entry name" value="SAM-dependent_MTases_sf"/>
</dbReference>
<dbReference type="SUPFAM" id="SSF53335">
    <property type="entry name" value="S-adenosyl-L-methionine-dependent methyltransferases"/>
    <property type="match status" value="1"/>
</dbReference>
<evidence type="ECO:0000256" key="5">
    <source>
        <dbReference type="ARBA" id="ARBA00022679"/>
    </source>
</evidence>
<dbReference type="Proteomes" id="UP000186795">
    <property type="component" value="Unassembled WGS sequence"/>
</dbReference>
<dbReference type="GO" id="GO:0070475">
    <property type="term" value="P:rRNA base methylation"/>
    <property type="evidence" value="ECO:0007669"/>
    <property type="project" value="UniProtKB-UniRule"/>
</dbReference>
<feature type="binding site" evidence="7">
    <location>
        <position position="79"/>
    </location>
    <ligand>
        <name>S-adenosyl-L-methionine</name>
        <dbReference type="ChEBI" id="CHEBI:59789"/>
    </ligand>
</feature>
<dbReference type="EC" id="2.1.1.199" evidence="7"/>
<dbReference type="Gene3D" id="3.40.50.150">
    <property type="entry name" value="Vaccinia Virus protein VP39"/>
    <property type="match status" value="1"/>
</dbReference>
<dbReference type="AlphaFoldDB" id="A0A1N7J570"/>
<gene>
    <name evidence="7" type="primary">rsmH</name>
    <name evidence="8" type="ORF">SAMN05421790_101728</name>
</gene>
<evidence type="ECO:0000256" key="6">
    <source>
        <dbReference type="ARBA" id="ARBA00022691"/>
    </source>
</evidence>
<comment type="similarity">
    <text evidence="1 7">Belongs to the methyltransferase superfamily. RsmH family.</text>
</comment>
<reference evidence="9" key="1">
    <citation type="submission" date="2017-01" db="EMBL/GenBank/DDBJ databases">
        <authorList>
            <person name="Varghese N."/>
            <person name="Submissions S."/>
        </authorList>
    </citation>
    <scope>NUCLEOTIDE SEQUENCE [LARGE SCALE GENOMIC DNA]</scope>
    <source>
        <strain evidence="9">DSM 45196</strain>
    </source>
</reference>